<keyword evidence="1" id="KW-0732">Signal</keyword>
<evidence type="ECO:0000259" key="2">
    <source>
        <dbReference type="Pfam" id="PF09832"/>
    </source>
</evidence>
<comment type="caution">
    <text evidence="3">The sequence shown here is derived from an EMBL/GenBank/DDBJ whole genome shotgun (WGS) entry which is preliminary data.</text>
</comment>
<evidence type="ECO:0000313" key="4">
    <source>
        <dbReference type="Proteomes" id="UP001273531"/>
    </source>
</evidence>
<reference evidence="3 4" key="1">
    <citation type="submission" date="2023-10" db="EMBL/GenBank/DDBJ databases">
        <title>Sphingomonas sp. HF-S4 16S ribosomal RNA gene Genome sequencing and assembly.</title>
        <authorList>
            <person name="Lee H."/>
        </authorList>
    </citation>
    <scope>NUCLEOTIDE SEQUENCE [LARGE SCALE GENOMIC DNA]</scope>
    <source>
        <strain evidence="3 4">HF-S4</strain>
    </source>
</reference>
<organism evidence="3 4">
    <name type="scientific">Sphingomonas agrestis</name>
    <dbReference type="NCBI Taxonomy" id="3080540"/>
    <lineage>
        <taxon>Bacteria</taxon>
        <taxon>Pseudomonadati</taxon>
        <taxon>Pseudomonadota</taxon>
        <taxon>Alphaproteobacteria</taxon>
        <taxon>Sphingomonadales</taxon>
        <taxon>Sphingomonadaceae</taxon>
        <taxon>Sphingomonas</taxon>
    </lineage>
</organism>
<sequence>MLRFAAAALLAALPVAPACAQAVAPAVAAPDPARLAAAQALLARFLPPERRDAMVDQMIRPMIENMRGAMTSDASFAALRSEDAAFGEAFDQFIHGELEHSLAATKAAMPALIDAMARAYARRFTLEQLAAITAFFETPAGRAFAEQSPTILSDPDILAVQRKMMTEAMAGMQKRIEAFAAKAAAQSKKPD</sequence>
<dbReference type="Proteomes" id="UP001273531">
    <property type="component" value="Unassembled WGS sequence"/>
</dbReference>
<accession>A0ABU3YC07</accession>
<dbReference type="EMBL" id="JAWJEJ010000002">
    <property type="protein sequence ID" value="MDV3458849.1"/>
    <property type="molecule type" value="Genomic_DNA"/>
</dbReference>
<dbReference type="RefSeq" id="WP_317228017.1">
    <property type="nucleotide sequence ID" value="NZ_JAWJEJ010000002.1"/>
</dbReference>
<gene>
    <name evidence="3" type="ORF">RZN05_17765</name>
</gene>
<protein>
    <submittedName>
        <fullName evidence="3">DUF2059 domain-containing protein</fullName>
    </submittedName>
</protein>
<feature type="chain" id="PRO_5045411258" evidence="1">
    <location>
        <begin position="21"/>
        <end position="191"/>
    </location>
</feature>
<evidence type="ECO:0000256" key="1">
    <source>
        <dbReference type="SAM" id="SignalP"/>
    </source>
</evidence>
<dbReference type="Pfam" id="PF09832">
    <property type="entry name" value="DUF2059"/>
    <property type="match status" value="1"/>
</dbReference>
<name>A0ABU3YC07_9SPHN</name>
<feature type="signal peptide" evidence="1">
    <location>
        <begin position="1"/>
        <end position="20"/>
    </location>
</feature>
<dbReference type="InterPro" id="IPR018637">
    <property type="entry name" value="DUF2059"/>
</dbReference>
<keyword evidence="4" id="KW-1185">Reference proteome</keyword>
<proteinExistence type="predicted"/>
<evidence type="ECO:0000313" key="3">
    <source>
        <dbReference type="EMBL" id="MDV3458849.1"/>
    </source>
</evidence>
<feature type="domain" description="DUF2059" evidence="2">
    <location>
        <begin position="111"/>
        <end position="152"/>
    </location>
</feature>